<feature type="transmembrane region" description="Helical" evidence="8">
    <location>
        <begin position="419"/>
        <end position="441"/>
    </location>
</feature>
<dbReference type="Gene3D" id="1.20.1250.20">
    <property type="entry name" value="MFS general substrate transporter like domains"/>
    <property type="match status" value="1"/>
</dbReference>
<dbReference type="InterPro" id="IPR003663">
    <property type="entry name" value="Sugar/inositol_transpt"/>
</dbReference>
<dbReference type="SUPFAM" id="SSF103473">
    <property type="entry name" value="MFS general substrate transporter"/>
    <property type="match status" value="1"/>
</dbReference>
<evidence type="ECO:0000313" key="11">
    <source>
        <dbReference type="Proteomes" id="UP000799439"/>
    </source>
</evidence>
<dbReference type="GO" id="GO:0016020">
    <property type="term" value="C:membrane"/>
    <property type="evidence" value="ECO:0007669"/>
    <property type="project" value="UniProtKB-SubCell"/>
</dbReference>
<keyword evidence="3 7" id="KW-0813">Transport</keyword>
<evidence type="ECO:0000256" key="6">
    <source>
        <dbReference type="ARBA" id="ARBA00023136"/>
    </source>
</evidence>
<dbReference type="PROSITE" id="PS00217">
    <property type="entry name" value="SUGAR_TRANSPORT_2"/>
    <property type="match status" value="1"/>
</dbReference>
<dbReference type="PRINTS" id="PR00171">
    <property type="entry name" value="SUGRTRNSPORT"/>
</dbReference>
<dbReference type="InterPro" id="IPR005828">
    <property type="entry name" value="MFS_sugar_transport-like"/>
</dbReference>
<dbReference type="GO" id="GO:0005351">
    <property type="term" value="F:carbohydrate:proton symporter activity"/>
    <property type="evidence" value="ECO:0007669"/>
    <property type="project" value="TreeGrafter"/>
</dbReference>
<evidence type="ECO:0000256" key="2">
    <source>
        <dbReference type="ARBA" id="ARBA00010992"/>
    </source>
</evidence>
<keyword evidence="5 8" id="KW-1133">Transmembrane helix</keyword>
<accession>A0A9P4IZ32</accession>
<dbReference type="InterPro" id="IPR036259">
    <property type="entry name" value="MFS_trans_sf"/>
</dbReference>
<feature type="transmembrane region" description="Helical" evidence="8">
    <location>
        <begin position="173"/>
        <end position="193"/>
    </location>
</feature>
<name>A0A9P4IZ32_9PEZI</name>
<dbReference type="Proteomes" id="UP000799439">
    <property type="component" value="Unassembled WGS sequence"/>
</dbReference>
<gene>
    <name evidence="10" type="ORF">K461DRAFT_143590</name>
</gene>
<evidence type="ECO:0000313" key="10">
    <source>
        <dbReference type="EMBL" id="KAF2152221.1"/>
    </source>
</evidence>
<feature type="transmembrane region" description="Helical" evidence="8">
    <location>
        <begin position="143"/>
        <end position="161"/>
    </location>
</feature>
<dbReference type="PROSITE" id="PS50850">
    <property type="entry name" value="MFS"/>
    <property type="match status" value="1"/>
</dbReference>
<feature type="transmembrane region" description="Helical" evidence="8">
    <location>
        <begin position="488"/>
        <end position="506"/>
    </location>
</feature>
<dbReference type="NCBIfam" id="TIGR00879">
    <property type="entry name" value="SP"/>
    <property type="match status" value="1"/>
</dbReference>
<organism evidence="10 11">
    <name type="scientific">Myriangium duriaei CBS 260.36</name>
    <dbReference type="NCBI Taxonomy" id="1168546"/>
    <lineage>
        <taxon>Eukaryota</taxon>
        <taxon>Fungi</taxon>
        <taxon>Dikarya</taxon>
        <taxon>Ascomycota</taxon>
        <taxon>Pezizomycotina</taxon>
        <taxon>Dothideomycetes</taxon>
        <taxon>Dothideomycetidae</taxon>
        <taxon>Myriangiales</taxon>
        <taxon>Myriangiaceae</taxon>
        <taxon>Myriangium</taxon>
    </lineage>
</organism>
<feature type="transmembrane region" description="Helical" evidence="8">
    <location>
        <begin position="387"/>
        <end position="407"/>
    </location>
</feature>
<evidence type="ECO:0000256" key="5">
    <source>
        <dbReference type="ARBA" id="ARBA00022989"/>
    </source>
</evidence>
<dbReference type="AlphaFoldDB" id="A0A9P4IZ32"/>
<dbReference type="Pfam" id="PF00083">
    <property type="entry name" value="Sugar_tr"/>
    <property type="match status" value="1"/>
</dbReference>
<keyword evidence="6 8" id="KW-0472">Membrane</keyword>
<dbReference type="InterPro" id="IPR050360">
    <property type="entry name" value="MFS_Sugar_Transporters"/>
</dbReference>
<feature type="transmembrane region" description="Helical" evidence="8">
    <location>
        <begin position="357"/>
        <end position="375"/>
    </location>
</feature>
<comment type="subcellular location">
    <subcellularLocation>
        <location evidence="1">Membrane</location>
        <topology evidence="1">Multi-pass membrane protein</topology>
    </subcellularLocation>
</comment>
<dbReference type="PANTHER" id="PTHR48022">
    <property type="entry name" value="PLASTIDIC GLUCOSE TRANSPORTER 4"/>
    <property type="match status" value="1"/>
</dbReference>
<feature type="transmembrane region" description="Helical" evidence="8">
    <location>
        <begin position="213"/>
        <end position="242"/>
    </location>
</feature>
<keyword evidence="4 8" id="KW-0812">Transmembrane</keyword>
<proteinExistence type="inferred from homology"/>
<dbReference type="PROSITE" id="PS00216">
    <property type="entry name" value="SUGAR_TRANSPORT_1"/>
    <property type="match status" value="2"/>
</dbReference>
<sequence>MPGGAVVLTAPSSLGGIEAPVTARAYFLCAFAAFGGIFFGFDSGYINGVMGMRQFIHDFTGASIPGADASQAQISAFAIPAWRQSLIVSILSAGTFFGALTAGDIADWIGRRTTIITGCCIFSVGVVLQVAAVGYGLLVAGRLVAGLGVGFVSAIIILYMSEIAPRRVRGALVSGYQFCITVGILLASCVVYGTEGLANTGSYRIPIAIQWVWALILGSQSSPFVCADLVLTFCLGIGLVFLPESPRYYVKKGKLEEAARSLSRVRGQPANSEYIIQELAEIVANYEYEMRIIGKTDGYFQSWRICFQGSLTKPSSNLRRTLVGISAQMMQQWTGINFIFYFGTAFFTQLGSIKNPFLISLITTLVNVCSTPLSFWTVERFGRRPLLIWGAIGMVVCQFIIAIAGTVDGENSKTVSAEIAFICLYIFFFASTWGPGAWVVVSEMFPLQIRSRGVALSVASNWFWNCIIAVITPYMVGVKEGNLGAKVFFVWGALCVCCVIWAYFLVYETKGLTLEQVDQLLEETTPRTSARWVPSNTFSEGMSDEKGDLKHEVVEHVVNTGTVH</sequence>
<feature type="domain" description="Major facilitator superfamily (MFS) profile" evidence="9">
    <location>
        <begin position="28"/>
        <end position="510"/>
    </location>
</feature>
<dbReference type="EMBL" id="ML996086">
    <property type="protein sequence ID" value="KAF2152221.1"/>
    <property type="molecule type" value="Genomic_DNA"/>
</dbReference>
<reference evidence="10" key="1">
    <citation type="journal article" date="2020" name="Stud. Mycol.">
        <title>101 Dothideomycetes genomes: a test case for predicting lifestyles and emergence of pathogens.</title>
        <authorList>
            <person name="Haridas S."/>
            <person name="Albert R."/>
            <person name="Binder M."/>
            <person name="Bloem J."/>
            <person name="Labutti K."/>
            <person name="Salamov A."/>
            <person name="Andreopoulos B."/>
            <person name="Baker S."/>
            <person name="Barry K."/>
            <person name="Bills G."/>
            <person name="Bluhm B."/>
            <person name="Cannon C."/>
            <person name="Castanera R."/>
            <person name="Culley D."/>
            <person name="Daum C."/>
            <person name="Ezra D."/>
            <person name="Gonzalez J."/>
            <person name="Henrissat B."/>
            <person name="Kuo A."/>
            <person name="Liang C."/>
            <person name="Lipzen A."/>
            <person name="Lutzoni F."/>
            <person name="Magnuson J."/>
            <person name="Mondo S."/>
            <person name="Nolan M."/>
            <person name="Ohm R."/>
            <person name="Pangilinan J."/>
            <person name="Park H.-J."/>
            <person name="Ramirez L."/>
            <person name="Alfaro M."/>
            <person name="Sun H."/>
            <person name="Tritt A."/>
            <person name="Yoshinaga Y."/>
            <person name="Zwiers L.-H."/>
            <person name="Turgeon B."/>
            <person name="Goodwin S."/>
            <person name="Spatafora J."/>
            <person name="Crous P."/>
            <person name="Grigoriev I."/>
        </authorList>
    </citation>
    <scope>NUCLEOTIDE SEQUENCE</scope>
    <source>
        <strain evidence="10">CBS 260.36</strain>
    </source>
</reference>
<dbReference type="InterPro" id="IPR020846">
    <property type="entry name" value="MFS_dom"/>
</dbReference>
<evidence type="ECO:0000256" key="1">
    <source>
        <dbReference type="ARBA" id="ARBA00004141"/>
    </source>
</evidence>
<protein>
    <submittedName>
        <fullName evidence="10">Monosaccharide transporter</fullName>
    </submittedName>
</protein>
<feature type="transmembrane region" description="Helical" evidence="8">
    <location>
        <begin position="115"/>
        <end position="137"/>
    </location>
</feature>
<feature type="transmembrane region" description="Helical" evidence="8">
    <location>
        <begin position="333"/>
        <end position="351"/>
    </location>
</feature>
<evidence type="ECO:0000256" key="7">
    <source>
        <dbReference type="RuleBase" id="RU003346"/>
    </source>
</evidence>
<comment type="similarity">
    <text evidence="2 7">Belongs to the major facilitator superfamily. Sugar transporter (TC 2.A.1.1) family.</text>
</comment>
<evidence type="ECO:0000256" key="3">
    <source>
        <dbReference type="ARBA" id="ARBA00022448"/>
    </source>
</evidence>
<feature type="transmembrane region" description="Helical" evidence="8">
    <location>
        <begin position="25"/>
        <end position="46"/>
    </location>
</feature>
<dbReference type="CDD" id="cd17356">
    <property type="entry name" value="MFS_HXT"/>
    <property type="match status" value="1"/>
</dbReference>
<evidence type="ECO:0000256" key="4">
    <source>
        <dbReference type="ARBA" id="ARBA00022692"/>
    </source>
</evidence>
<feature type="transmembrane region" description="Helical" evidence="8">
    <location>
        <begin position="453"/>
        <end position="476"/>
    </location>
</feature>
<evidence type="ECO:0000256" key="8">
    <source>
        <dbReference type="SAM" id="Phobius"/>
    </source>
</evidence>
<comment type="caution">
    <text evidence="10">The sequence shown here is derived from an EMBL/GenBank/DDBJ whole genome shotgun (WGS) entry which is preliminary data.</text>
</comment>
<dbReference type="OrthoDB" id="6612291at2759"/>
<keyword evidence="11" id="KW-1185">Reference proteome</keyword>
<dbReference type="FunFam" id="1.20.1250.20:FF:000180">
    <property type="entry name" value="MFS monosaccharide transporter"/>
    <property type="match status" value="1"/>
</dbReference>
<dbReference type="PANTHER" id="PTHR48022:SF6">
    <property type="entry name" value="MSTA PROTEIN-RELATED"/>
    <property type="match status" value="1"/>
</dbReference>
<evidence type="ECO:0000259" key="9">
    <source>
        <dbReference type="PROSITE" id="PS50850"/>
    </source>
</evidence>
<dbReference type="InterPro" id="IPR005829">
    <property type="entry name" value="Sugar_transporter_CS"/>
</dbReference>